<reference evidence="3" key="2">
    <citation type="journal article" date="2021" name="Int. J. Syst. Evol. Microbiol.">
        <title>Bradyrhizobium septentrionale sp. nov. (sv. septentrionale) and Bradyrhizobium quebecense sp. nov. (sv. septentrionale) associated with legumes native to Canada possess rearranged symbiosis genes and numerous insertion sequences.</title>
        <authorList>
            <person name="Bromfield E.S.P."/>
            <person name="Cloutier S."/>
        </authorList>
    </citation>
    <scope>NUCLEOTIDE SEQUENCE</scope>
    <source>
        <strain evidence="3">5S5</strain>
    </source>
</reference>
<evidence type="ECO:0000313" key="4">
    <source>
        <dbReference type="Proteomes" id="UP001432046"/>
    </source>
</evidence>
<dbReference type="GO" id="GO:0047372">
    <property type="term" value="F:monoacylglycerol lipase activity"/>
    <property type="evidence" value="ECO:0007669"/>
    <property type="project" value="TreeGrafter"/>
</dbReference>
<gene>
    <name evidence="2" type="ORF">HAP48_005685</name>
    <name evidence="3" type="ORF">WDK88_07825</name>
</gene>
<dbReference type="EMBL" id="JAAOLE020000001">
    <property type="protein sequence ID" value="NVI42598.1"/>
    <property type="molecule type" value="Genomic_DNA"/>
</dbReference>
<protein>
    <submittedName>
        <fullName evidence="2">Alpha/beta fold hydrolase</fullName>
    </submittedName>
</protein>
<dbReference type="Pfam" id="PF00561">
    <property type="entry name" value="Abhydrolase_1"/>
    <property type="match status" value="1"/>
</dbReference>
<reference evidence="2" key="1">
    <citation type="submission" date="2020-06" db="EMBL/GenBank/DDBJ databases">
        <title>Whole Genome Sequence of Bradyrhizobium sp. Strain 1S1.</title>
        <authorList>
            <person name="Bromfield E.S.P."/>
            <person name="Cloutier S."/>
        </authorList>
    </citation>
    <scope>NUCLEOTIDE SEQUENCE [LARGE SCALE GENOMIC DNA]</scope>
    <source>
        <strain evidence="2">1S1</strain>
    </source>
</reference>
<sequence>MTDDKAASKLDAREQHFLIPGPRDGLSLFLRFLAGNGSDGTPRRAVLYVHGATFPSALSVAHRFDGRSWRDALVDAGFDVWGLDFYGFGHSDRYPEMSQPAKENPPLCTADDAAAQIGTAVRFIRGHQGIERLSLISHSWGAMPAAKFAGAHPALVDRLVMFGPIGRRPPRRYEVPPAFPAWRIVTVEDQWNRFIEDVPPHEPPVLARAHFEQWSEAYLDSDPESRQRDPAGVKTPLGPFSEILQAWHGKLAYDPAKVRAPVAIIRGEWDGLMLDDDARWLFDAFCNAPEKRDIKISRGTHLMHLETRRHALWRESVNFLRSDEAASATT</sequence>
<dbReference type="RefSeq" id="WP_166210069.1">
    <property type="nucleotide sequence ID" value="NZ_CP088285.1"/>
</dbReference>
<keyword evidence="2" id="KW-0378">Hydrolase</keyword>
<dbReference type="Gene3D" id="3.40.50.1820">
    <property type="entry name" value="alpha/beta hydrolase"/>
    <property type="match status" value="1"/>
</dbReference>
<organism evidence="2">
    <name type="scientific">Bradyrhizobium septentrionale</name>
    <dbReference type="NCBI Taxonomy" id="1404411"/>
    <lineage>
        <taxon>Bacteria</taxon>
        <taxon>Pseudomonadati</taxon>
        <taxon>Pseudomonadota</taxon>
        <taxon>Alphaproteobacteria</taxon>
        <taxon>Hyphomicrobiales</taxon>
        <taxon>Nitrobacteraceae</taxon>
        <taxon>Bradyrhizobium</taxon>
    </lineage>
</organism>
<reference evidence="3" key="3">
    <citation type="submission" date="2024-03" db="EMBL/GenBank/DDBJ databases">
        <authorList>
            <person name="Bromfield E.S.P."/>
            <person name="Cloutier S."/>
        </authorList>
    </citation>
    <scope>NUCLEOTIDE SEQUENCE</scope>
    <source>
        <strain evidence="3">5S5</strain>
    </source>
</reference>
<dbReference type="EMBL" id="CP147711">
    <property type="protein sequence ID" value="WXC81521.1"/>
    <property type="molecule type" value="Genomic_DNA"/>
</dbReference>
<dbReference type="InterPro" id="IPR050266">
    <property type="entry name" value="AB_hydrolase_sf"/>
</dbReference>
<dbReference type="AlphaFoldDB" id="A0A973ZZA9"/>
<proteinExistence type="predicted"/>
<name>A0A973ZZA9_9BRAD</name>
<evidence type="ECO:0000259" key="1">
    <source>
        <dbReference type="Pfam" id="PF00561"/>
    </source>
</evidence>
<keyword evidence="4" id="KW-1185">Reference proteome</keyword>
<accession>A0A973ZZA9</accession>
<evidence type="ECO:0000313" key="3">
    <source>
        <dbReference type="EMBL" id="WXC81521.1"/>
    </source>
</evidence>
<dbReference type="SUPFAM" id="SSF53474">
    <property type="entry name" value="alpha/beta-Hydrolases"/>
    <property type="match status" value="1"/>
</dbReference>
<dbReference type="InterPro" id="IPR029058">
    <property type="entry name" value="AB_hydrolase_fold"/>
</dbReference>
<dbReference type="GO" id="GO:0016020">
    <property type="term" value="C:membrane"/>
    <property type="evidence" value="ECO:0007669"/>
    <property type="project" value="TreeGrafter"/>
</dbReference>
<dbReference type="Proteomes" id="UP001432046">
    <property type="component" value="Chromosome"/>
</dbReference>
<dbReference type="InterPro" id="IPR000073">
    <property type="entry name" value="AB_hydrolase_1"/>
</dbReference>
<evidence type="ECO:0000313" key="2">
    <source>
        <dbReference type="EMBL" id="NVI42598.1"/>
    </source>
</evidence>
<dbReference type="PANTHER" id="PTHR43798:SF33">
    <property type="entry name" value="HYDROLASE, PUTATIVE (AFU_ORTHOLOGUE AFUA_2G14860)-RELATED"/>
    <property type="match status" value="1"/>
</dbReference>
<feature type="domain" description="AB hydrolase-1" evidence="1">
    <location>
        <begin position="66"/>
        <end position="306"/>
    </location>
</feature>
<dbReference type="GO" id="GO:0046464">
    <property type="term" value="P:acylglycerol catabolic process"/>
    <property type="evidence" value="ECO:0007669"/>
    <property type="project" value="TreeGrafter"/>
</dbReference>
<dbReference type="PANTHER" id="PTHR43798">
    <property type="entry name" value="MONOACYLGLYCEROL LIPASE"/>
    <property type="match status" value="1"/>
</dbReference>